<evidence type="ECO:0000313" key="5">
    <source>
        <dbReference type="EMBL" id="MBM3226712.1"/>
    </source>
</evidence>
<dbReference type="PROSITE" id="PS00065">
    <property type="entry name" value="D_2_HYDROXYACID_DH_1"/>
    <property type="match status" value="1"/>
</dbReference>
<keyword evidence="2" id="KW-0560">Oxidoreductase</keyword>
<evidence type="ECO:0000256" key="1">
    <source>
        <dbReference type="ARBA" id="ARBA00005854"/>
    </source>
</evidence>
<gene>
    <name evidence="5" type="ORF">FJZ47_23355</name>
</gene>
<feature type="domain" description="D-isomer specific 2-hydroxyacid dehydrogenase NAD-binding" evidence="4">
    <location>
        <begin position="21"/>
        <end position="114"/>
    </location>
</feature>
<keyword evidence="3" id="KW-0520">NAD</keyword>
<dbReference type="SUPFAM" id="SSF51735">
    <property type="entry name" value="NAD(P)-binding Rossmann-fold domains"/>
    <property type="match status" value="1"/>
</dbReference>
<name>A0A937W4Y1_UNCTE</name>
<protein>
    <submittedName>
        <fullName evidence="5">3-phosphoglycerate dehydrogenase</fullName>
    </submittedName>
</protein>
<dbReference type="InterPro" id="IPR029752">
    <property type="entry name" value="D-isomer_DH_CS1"/>
</dbReference>
<dbReference type="InterPro" id="IPR036291">
    <property type="entry name" value="NAD(P)-bd_dom_sf"/>
</dbReference>
<comment type="caution">
    <text evidence="5">The sequence shown here is derived from an EMBL/GenBank/DDBJ whole genome shotgun (WGS) entry which is preliminary data.</text>
</comment>
<feature type="non-terminal residue" evidence="5">
    <location>
        <position position="1"/>
    </location>
</feature>
<proteinExistence type="inferred from homology"/>
<evidence type="ECO:0000256" key="2">
    <source>
        <dbReference type="ARBA" id="ARBA00023002"/>
    </source>
</evidence>
<dbReference type="Proteomes" id="UP000712673">
    <property type="component" value="Unassembled WGS sequence"/>
</dbReference>
<organism evidence="5 6">
    <name type="scientific">Tectimicrobiota bacterium</name>
    <dbReference type="NCBI Taxonomy" id="2528274"/>
    <lineage>
        <taxon>Bacteria</taxon>
        <taxon>Pseudomonadati</taxon>
        <taxon>Nitrospinota/Tectimicrobiota group</taxon>
        <taxon>Candidatus Tectimicrobiota</taxon>
    </lineage>
</organism>
<dbReference type="PANTHER" id="PTHR42789:SF1">
    <property type="entry name" value="D-ISOMER SPECIFIC 2-HYDROXYACID DEHYDROGENASE FAMILY PROTEIN (AFU_ORTHOLOGUE AFUA_6G10090)"/>
    <property type="match status" value="1"/>
</dbReference>
<sequence>AGILVVNQSGANAQAVAEHTVAMMLSLTKNIVQTDRSLRKERGVDREVFKGRNAQGRTVGIIGLGNVGRRVAHICTLGLGMRVLAYDPYLSAADCQERGATAVDLDTLLAHSPIL</sequence>
<dbReference type="Pfam" id="PF02826">
    <property type="entry name" value="2-Hacid_dh_C"/>
    <property type="match status" value="1"/>
</dbReference>
<evidence type="ECO:0000256" key="3">
    <source>
        <dbReference type="ARBA" id="ARBA00023027"/>
    </source>
</evidence>
<reference evidence="5" key="1">
    <citation type="submission" date="2019-03" db="EMBL/GenBank/DDBJ databases">
        <title>Lake Tanganyika Metagenome-Assembled Genomes (MAGs).</title>
        <authorList>
            <person name="Tran P."/>
        </authorList>
    </citation>
    <scope>NUCLEOTIDE SEQUENCE</scope>
    <source>
        <strain evidence="5">K_DeepCast_65m_m2_066</strain>
    </source>
</reference>
<dbReference type="InterPro" id="IPR050857">
    <property type="entry name" value="D-2-hydroxyacid_DH"/>
</dbReference>
<dbReference type="EMBL" id="VGLS01001019">
    <property type="protein sequence ID" value="MBM3226712.1"/>
    <property type="molecule type" value="Genomic_DNA"/>
</dbReference>
<dbReference type="InterPro" id="IPR006140">
    <property type="entry name" value="D-isomer_DH_NAD-bd"/>
</dbReference>
<dbReference type="Gene3D" id="3.40.50.720">
    <property type="entry name" value="NAD(P)-binding Rossmann-like Domain"/>
    <property type="match status" value="1"/>
</dbReference>
<dbReference type="AlphaFoldDB" id="A0A937W4Y1"/>
<dbReference type="GO" id="GO:0051287">
    <property type="term" value="F:NAD binding"/>
    <property type="evidence" value="ECO:0007669"/>
    <property type="project" value="InterPro"/>
</dbReference>
<dbReference type="GO" id="GO:0016491">
    <property type="term" value="F:oxidoreductase activity"/>
    <property type="evidence" value="ECO:0007669"/>
    <property type="project" value="UniProtKB-KW"/>
</dbReference>
<evidence type="ECO:0000259" key="4">
    <source>
        <dbReference type="Pfam" id="PF02826"/>
    </source>
</evidence>
<accession>A0A937W4Y1</accession>
<comment type="similarity">
    <text evidence="1">Belongs to the D-isomer specific 2-hydroxyacid dehydrogenase family.</text>
</comment>
<evidence type="ECO:0000313" key="6">
    <source>
        <dbReference type="Proteomes" id="UP000712673"/>
    </source>
</evidence>
<dbReference type="PANTHER" id="PTHR42789">
    <property type="entry name" value="D-ISOMER SPECIFIC 2-HYDROXYACID DEHYDROGENASE FAMILY PROTEIN (AFU_ORTHOLOGUE AFUA_6G10090)"/>
    <property type="match status" value="1"/>
</dbReference>